<feature type="transmembrane region" description="Helical" evidence="10">
    <location>
        <begin position="151"/>
        <end position="173"/>
    </location>
</feature>
<evidence type="ECO:0000256" key="10">
    <source>
        <dbReference type="SAM" id="Phobius"/>
    </source>
</evidence>
<keyword evidence="7" id="KW-0811">Translocation</keyword>
<geneLocation type="plastid" evidence="11"/>
<sequence length="392" mass="43683">MKDLRSILRRYIFDPSELEKSSQKKLISLIFVGIGLRVLSRTPLPGIDYSLLPSSNQPGLLELGILPFIQASILAQLINLNDDDEFNKQTKIQKQIKYISVGIAIITAITKVKALAPAMYSYTFVSTCLLGITLITGALILIWVSEWISEVFSLSGSVVVLLLTSIIDDLFRLFSQARVANNEPFIIFIFYLILVSAFAIFFSRSTINFPIRSSRQAYSKQLQSSTISFTVNPGAVMALVSTESLIRLFLSNLGGLTFISKYALLFSGFINIVRFVLIVVFSYYSSKLQVDSDKVAKELNTMNVTILTKSSNETVKEYLDRILKKTYIGGGILLAALVALSEILGMYYPAINLRANLSSLMILFGTLHDLDDRVFGFSYSTSEKLQENNTKI</sequence>
<keyword evidence="3" id="KW-0813">Transport</keyword>
<feature type="transmembrane region" description="Helical" evidence="10">
    <location>
        <begin position="185"/>
        <end position="207"/>
    </location>
</feature>
<dbReference type="InterPro" id="IPR030659">
    <property type="entry name" value="SecY_CS"/>
</dbReference>
<dbReference type="Pfam" id="PF00344">
    <property type="entry name" value="SecY"/>
    <property type="match status" value="1"/>
</dbReference>
<dbReference type="RefSeq" id="YP_009550745.1">
    <property type="nucleotide sequence ID" value="NC_040297.1"/>
</dbReference>
<evidence type="ECO:0000256" key="2">
    <source>
        <dbReference type="ARBA" id="ARBA00005751"/>
    </source>
</evidence>
<dbReference type="Gene3D" id="1.10.3370.10">
    <property type="entry name" value="SecY subunit domain"/>
    <property type="match status" value="1"/>
</dbReference>
<evidence type="ECO:0000256" key="7">
    <source>
        <dbReference type="ARBA" id="ARBA00023010"/>
    </source>
</evidence>
<proteinExistence type="inferred from homology"/>
<dbReference type="PROSITE" id="PS00755">
    <property type="entry name" value="SECY_1"/>
    <property type="match status" value="1"/>
</dbReference>
<evidence type="ECO:0000256" key="4">
    <source>
        <dbReference type="ARBA" id="ARBA00022692"/>
    </source>
</evidence>
<evidence type="ECO:0000256" key="9">
    <source>
        <dbReference type="RuleBase" id="RU004349"/>
    </source>
</evidence>
<reference evidence="11" key="1">
    <citation type="journal article" date="2019" name="Genome Biol. Evol.">
        <title>Plastid Genomes and Proteins Illuminate the Evolution of Eustigmatophyte Algae and Their Bacterial Endosymbionts.</title>
        <authorList>
            <person name="Sevcikova T."/>
            <person name="Yurchenko T."/>
            <person name="Fawley K.P."/>
            <person name="Amaral R."/>
            <person name="Strnad H."/>
            <person name="Santos L.M."/>
            <person name="Fawley M.W."/>
            <person name="Elias M."/>
        </authorList>
    </citation>
    <scope>NUCLEOTIDE SEQUENCE</scope>
</reference>
<gene>
    <name evidence="11" type="primary">secY</name>
</gene>
<protein>
    <submittedName>
        <fullName evidence="11">SecY-type transporter protein</fullName>
    </submittedName>
</protein>
<dbReference type="PRINTS" id="PR00303">
    <property type="entry name" value="SECYTRNLCASE"/>
</dbReference>
<dbReference type="InterPro" id="IPR023201">
    <property type="entry name" value="SecY_dom_sf"/>
</dbReference>
<keyword evidence="4 10" id="KW-0812">Transmembrane</keyword>
<keyword evidence="11" id="KW-0934">Plastid</keyword>
<name>A0A451FMP1_9STRA</name>
<dbReference type="EMBL" id="MK281455">
    <property type="protein sequence ID" value="QAA11680.1"/>
    <property type="molecule type" value="Genomic_DNA"/>
</dbReference>
<keyword evidence="6 10" id="KW-1133">Transmembrane helix</keyword>
<feature type="transmembrane region" description="Helical" evidence="10">
    <location>
        <begin position="98"/>
        <end position="116"/>
    </location>
</feature>
<dbReference type="GeneID" id="38947818"/>
<comment type="similarity">
    <text evidence="2 9">Belongs to the SecY/SEC61-alpha family.</text>
</comment>
<evidence type="ECO:0000313" key="11">
    <source>
        <dbReference type="EMBL" id="QAA11680.1"/>
    </source>
</evidence>
<feature type="transmembrane region" description="Helical" evidence="10">
    <location>
        <begin position="326"/>
        <end position="348"/>
    </location>
</feature>
<feature type="transmembrane region" description="Helical" evidence="10">
    <location>
        <begin position="227"/>
        <end position="250"/>
    </location>
</feature>
<feature type="transmembrane region" description="Helical" evidence="10">
    <location>
        <begin position="262"/>
        <end position="284"/>
    </location>
</feature>
<evidence type="ECO:0000256" key="6">
    <source>
        <dbReference type="ARBA" id="ARBA00022989"/>
    </source>
</evidence>
<feature type="transmembrane region" description="Helical" evidence="10">
    <location>
        <begin position="122"/>
        <end position="144"/>
    </location>
</feature>
<dbReference type="InterPro" id="IPR002208">
    <property type="entry name" value="SecY/SEC61-alpha"/>
</dbReference>
<evidence type="ECO:0000256" key="5">
    <source>
        <dbReference type="ARBA" id="ARBA00022927"/>
    </source>
</evidence>
<dbReference type="SUPFAM" id="SSF103491">
    <property type="entry name" value="Preprotein translocase SecY subunit"/>
    <property type="match status" value="1"/>
</dbReference>
<dbReference type="GO" id="GO:0015031">
    <property type="term" value="P:protein transport"/>
    <property type="evidence" value="ECO:0007669"/>
    <property type="project" value="UniProtKB-KW"/>
</dbReference>
<dbReference type="PANTHER" id="PTHR10906">
    <property type="entry name" value="SECY/SEC61-ALPHA FAMILY MEMBER"/>
    <property type="match status" value="1"/>
</dbReference>
<evidence type="ECO:0000256" key="8">
    <source>
        <dbReference type="ARBA" id="ARBA00023136"/>
    </source>
</evidence>
<keyword evidence="5" id="KW-0653">Protein transport</keyword>
<evidence type="ECO:0000256" key="1">
    <source>
        <dbReference type="ARBA" id="ARBA00004141"/>
    </source>
</evidence>
<accession>A0A451FMP1</accession>
<organism evidence="11">
    <name type="scientific">Eustigmatophyceae sp. Mont 10/10-1w</name>
    <dbReference type="NCBI Taxonomy" id="2506145"/>
    <lineage>
        <taxon>Eukaryota</taxon>
        <taxon>Sar</taxon>
        <taxon>Stramenopiles</taxon>
        <taxon>Ochrophyta</taxon>
        <taxon>Eustigmatophyceae</taxon>
    </lineage>
</organism>
<dbReference type="PIRSF" id="PIRSF004557">
    <property type="entry name" value="SecY"/>
    <property type="match status" value="1"/>
</dbReference>
<evidence type="ECO:0000256" key="3">
    <source>
        <dbReference type="ARBA" id="ARBA00022448"/>
    </source>
</evidence>
<dbReference type="GO" id="GO:0016020">
    <property type="term" value="C:membrane"/>
    <property type="evidence" value="ECO:0007669"/>
    <property type="project" value="UniProtKB-SubCell"/>
</dbReference>
<keyword evidence="8 10" id="KW-0472">Membrane</keyword>
<comment type="subcellular location">
    <subcellularLocation>
        <location evidence="1">Membrane</location>
        <topology evidence="1">Multi-pass membrane protein</topology>
    </subcellularLocation>
</comment>
<dbReference type="AlphaFoldDB" id="A0A451FMP1"/>